<dbReference type="InterPro" id="IPR036388">
    <property type="entry name" value="WH-like_DNA-bd_sf"/>
</dbReference>
<dbReference type="InterPro" id="IPR011990">
    <property type="entry name" value="TPR-like_helical_dom_sf"/>
</dbReference>
<keyword evidence="3 5" id="KW-0238">DNA-binding</keyword>
<dbReference type="FunFam" id="1.25.40.10:FF:000222">
    <property type="entry name" value="SARP family transcriptional regulator"/>
    <property type="match status" value="1"/>
</dbReference>
<dbReference type="Gene3D" id="3.40.50.300">
    <property type="entry name" value="P-loop containing nucleotide triphosphate hydrolases"/>
    <property type="match status" value="1"/>
</dbReference>
<dbReference type="InterPro" id="IPR041664">
    <property type="entry name" value="AAA_16"/>
</dbReference>
<dbReference type="OrthoDB" id="134712at2"/>
<organism evidence="8 9">
    <name type="scientific">Micromonospora kangleipakensis</name>
    <dbReference type="NCBI Taxonomy" id="1077942"/>
    <lineage>
        <taxon>Bacteria</taxon>
        <taxon>Bacillati</taxon>
        <taxon>Actinomycetota</taxon>
        <taxon>Actinomycetes</taxon>
        <taxon>Micromonosporales</taxon>
        <taxon>Micromonosporaceae</taxon>
        <taxon>Micromonospora</taxon>
    </lineage>
</organism>
<evidence type="ECO:0000256" key="3">
    <source>
        <dbReference type="ARBA" id="ARBA00023125"/>
    </source>
</evidence>
<dbReference type="SUPFAM" id="SSF48452">
    <property type="entry name" value="TPR-like"/>
    <property type="match status" value="1"/>
</dbReference>
<dbReference type="PROSITE" id="PS51755">
    <property type="entry name" value="OMPR_PHOB"/>
    <property type="match status" value="1"/>
</dbReference>
<dbReference type="InterPro" id="IPR016032">
    <property type="entry name" value="Sig_transdc_resp-reg_C-effctor"/>
</dbReference>
<dbReference type="InterPro" id="IPR027417">
    <property type="entry name" value="P-loop_NTPase"/>
</dbReference>
<comment type="caution">
    <text evidence="8">The sequence shown here is derived from an EMBL/GenBank/DDBJ whole genome shotgun (WGS) entry which is preliminary data.</text>
</comment>
<name>A0A4Q8B9S0_9ACTN</name>
<feature type="compositionally biased region" description="Low complexity" evidence="6">
    <location>
        <begin position="300"/>
        <end position="316"/>
    </location>
</feature>
<feature type="DNA-binding region" description="OmpR/PhoB-type" evidence="5">
    <location>
        <begin position="1"/>
        <end position="102"/>
    </location>
</feature>
<evidence type="ECO:0000313" key="8">
    <source>
        <dbReference type="EMBL" id="RZU74490.1"/>
    </source>
</evidence>
<dbReference type="SUPFAM" id="SSF52540">
    <property type="entry name" value="P-loop containing nucleoside triphosphate hydrolases"/>
    <property type="match status" value="1"/>
</dbReference>
<dbReference type="Pfam" id="PF03704">
    <property type="entry name" value="BTAD"/>
    <property type="match status" value="1"/>
</dbReference>
<reference evidence="8 9" key="1">
    <citation type="submission" date="2019-02" db="EMBL/GenBank/DDBJ databases">
        <title>Sequencing the genomes of 1000 actinobacteria strains.</title>
        <authorList>
            <person name="Klenk H.-P."/>
        </authorList>
    </citation>
    <scope>NUCLEOTIDE SEQUENCE [LARGE SCALE GENOMIC DNA]</scope>
    <source>
        <strain evidence="8 9">DSM 45612</strain>
    </source>
</reference>
<dbReference type="SUPFAM" id="SSF46894">
    <property type="entry name" value="C-terminal effector domain of the bipartite response regulators"/>
    <property type="match status" value="1"/>
</dbReference>
<dbReference type="PANTHER" id="PTHR35807:SF1">
    <property type="entry name" value="TRANSCRIPTIONAL REGULATOR REDD"/>
    <property type="match status" value="1"/>
</dbReference>
<dbReference type="SMART" id="SM01043">
    <property type="entry name" value="BTAD"/>
    <property type="match status" value="1"/>
</dbReference>
<evidence type="ECO:0000259" key="7">
    <source>
        <dbReference type="PROSITE" id="PS51755"/>
    </source>
</evidence>
<evidence type="ECO:0000256" key="6">
    <source>
        <dbReference type="SAM" id="MobiDB-lite"/>
    </source>
</evidence>
<evidence type="ECO:0000313" key="9">
    <source>
        <dbReference type="Proteomes" id="UP000294114"/>
    </source>
</evidence>
<sequence>MTSHTPVQFGVLGPVEAVGDRGRVPLKGARQRAVLARLLVARGRVVPVDRLVGDLWAEPPEGAVAAIRTFVADLRRALEPDRPPRQPARLLVTTPPGYALAAAPDAVDAWRFEAAVGGAGELLAAGRPGPALAGLDAALALWRGPAYAEFADQGWARAEINRLDELRMLAVERRAEALLALGRAAEAASDLRAHTTAQPLREDAWHLLAVALYRAGRQGDALAALRRARETLVGELGLDPGPRLRQLEADILAQAPHLRPAPAAAPVAGGAPPPAQARDGLPTPASAPAGGEVPTPSPDGGAVPTPAGGAVPTPVTGERRPFVGRGAELAGLERAADDVARRGRPGLALVSGEAGGGKTALAEALTDRLAAAGWTTAWGRSPEYDGAPVAWPWAQVTAALTGGSAPRDPGSPTTGADAGSAQDAPTDRTGGPSLAATDAAVARFRLHRAAATRLTAAAGRRPVLVVIDDLHRADEDTLDLLTALLSGPEPVTGPVLVVGTFRATEISPELTATLARLARTEPVRIYLGGLSEAATGEIVGALAGRELDGPTVRLLHRRSGGNPFFVRELARLLAAEGDAALAAVPAGVRDVIRHRLAQLPETTRTVLRQAAVIGRDVDPEVLAALAGEDAMLDALDRAVPAGFLTGPGTRFTHILVRDTLYGDLSAPRRARWHTEVGEAIERLRPDDVVALAHHFTQAGGRATAARAARYARAAAEEAERRRNPHEAARLWQQAVAAHDRAGGQDVRGRLAAVMGLGRALAVTGHLADTRRLRAEAVTSVERLDDPALTGTVLTAFDVPAVWTRNDDEDLSRRVVRAAERVLAVLPADRAEQRSRLLSTLALELRGTTTDRGHRAAIEAEAIARRLGDPALLAFALNARFMHSFRRTGLAAERARLGAELVDLAARHDLVTFEVLGHLIGLQARCGLGDLAAADGHAHAADRLAERYELPLVGVFTRWYAALRAAVDGDRVGAETAYRAADARLADSGMPGMAHGLLPLALLGLRLSTGEDERPLLTADADWGPYEPWVRPLALLAAGRRAEAAEALRVLPETPHDLLREARLCLAARAALALDDRPRIERLLAELLPAAGELAGAGSGALTIGPVARHLGELATALGRHDEAKAHQRTARELRVPGNR</sequence>
<protein>
    <submittedName>
        <fullName evidence="8">Transcriptional regulator</fullName>
    </submittedName>
</protein>
<proteinExistence type="inferred from homology"/>
<dbReference type="SMART" id="SM00862">
    <property type="entry name" value="Trans_reg_C"/>
    <property type="match status" value="1"/>
</dbReference>
<dbReference type="Pfam" id="PF00486">
    <property type="entry name" value="Trans_reg_C"/>
    <property type="match status" value="1"/>
</dbReference>
<evidence type="ECO:0000256" key="2">
    <source>
        <dbReference type="ARBA" id="ARBA00023015"/>
    </source>
</evidence>
<evidence type="ECO:0000256" key="5">
    <source>
        <dbReference type="PROSITE-ProRule" id="PRU01091"/>
    </source>
</evidence>
<dbReference type="EMBL" id="SHLD01000001">
    <property type="protein sequence ID" value="RZU74490.1"/>
    <property type="molecule type" value="Genomic_DNA"/>
</dbReference>
<dbReference type="GO" id="GO:0000160">
    <property type="term" value="P:phosphorelay signal transduction system"/>
    <property type="evidence" value="ECO:0007669"/>
    <property type="project" value="InterPro"/>
</dbReference>
<dbReference type="InterPro" id="IPR001867">
    <property type="entry name" value="OmpR/PhoB-type_DNA-bd"/>
</dbReference>
<keyword evidence="9" id="KW-1185">Reference proteome</keyword>
<dbReference type="Proteomes" id="UP000294114">
    <property type="component" value="Unassembled WGS sequence"/>
</dbReference>
<evidence type="ECO:0000256" key="1">
    <source>
        <dbReference type="ARBA" id="ARBA00005820"/>
    </source>
</evidence>
<dbReference type="PANTHER" id="PTHR35807">
    <property type="entry name" value="TRANSCRIPTIONAL REGULATOR REDD-RELATED"/>
    <property type="match status" value="1"/>
</dbReference>
<dbReference type="RefSeq" id="WP_130333796.1">
    <property type="nucleotide sequence ID" value="NZ_SHLD01000001.1"/>
</dbReference>
<dbReference type="AlphaFoldDB" id="A0A4Q8B9S0"/>
<keyword evidence="2" id="KW-0805">Transcription regulation</keyword>
<dbReference type="GO" id="GO:0006355">
    <property type="term" value="P:regulation of DNA-templated transcription"/>
    <property type="evidence" value="ECO:0007669"/>
    <property type="project" value="InterPro"/>
</dbReference>
<dbReference type="InterPro" id="IPR005158">
    <property type="entry name" value="BTAD"/>
</dbReference>
<feature type="region of interest" description="Disordered" evidence="6">
    <location>
        <begin position="400"/>
        <end position="433"/>
    </location>
</feature>
<dbReference type="GO" id="GO:0003677">
    <property type="term" value="F:DNA binding"/>
    <property type="evidence" value="ECO:0007669"/>
    <property type="project" value="UniProtKB-UniRule"/>
</dbReference>
<dbReference type="Pfam" id="PF13191">
    <property type="entry name" value="AAA_16"/>
    <property type="match status" value="1"/>
</dbReference>
<feature type="region of interest" description="Disordered" evidence="6">
    <location>
        <begin position="262"/>
        <end position="322"/>
    </location>
</feature>
<dbReference type="InterPro" id="IPR051677">
    <property type="entry name" value="AfsR-DnrI-RedD_regulator"/>
</dbReference>
<accession>A0A4Q8B9S0</accession>
<dbReference type="Gene3D" id="1.10.10.10">
    <property type="entry name" value="Winged helix-like DNA-binding domain superfamily/Winged helix DNA-binding domain"/>
    <property type="match status" value="1"/>
</dbReference>
<evidence type="ECO:0000256" key="4">
    <source>
        <dbReference type="ARBA" id="ARBA00023163"/>
    </source>
</evidence>
<comment type="similarity">
    <text evidence="1">Belongs to the AfsR/DnrI/RedD regulatory family.</text>
</comment>
<feature type="domain" description="OmpR/PhoB-type" evidence="7">
    <location>
        <begin position="1"/>
        <end position="102"/>
    </location>
</feature>
<gene>
    <name evidence="8" type="ORF">EV384_2960</name>
</gene>
<keyword evidence="4" id="KW-0804">Transcription</keyword>
<dbReference type="CDD" id="cd15831">
    <property type="entry name" value="BTAD"/>
    <property type="match status" value="1"/>
</dbReference>
<dbReference type="Gene3D" id="1.25.40.10">
    <property type="entry name" value="Tetratricopeptide repeat domain"/>
    <property type="match status" value="1"/>
</dbReference>